<name>A0A0F9B7C5_9ZZZZ</name>
<comment type="caution">
    <text evidence="1">The sequence shown here is derived from an EMBL/GenBank/DDBJ whole genome shotgun (WGS) entry which is preliminary data.</text>
</comment>
<organism evidence="1">
    <name type="scientific">marine sediment metagenome</name>
    <dbReference type="NCBI Taxonomy" id="412755"/>
    <lineage>
        <taxon>unclassified sequences</taxon>
        <taxon>metagenomes</taxon>
        <taxon>ecological metagenomes</taxon>
    </lineage>
</organism>
<evidence type="ECO:0000313" key="1">
    <source>
        <dbReference type="EMBL" id="KKK80391.1"/>
    </source>
</evidence>
<gene>
    <name evidence="1" type="ORF">LCGC14_2823960</name>
</gene>
<protein>
    <submittedName>
        <fullName evidence="1">Uncharacterized protein</fullName>
    </submittedName>
</protein>
<dbReference type="EMBL" id="LAZR01053601">
    <property type="protein sequence ID" value="KKK80391.1"/>
    <property type="molecule type" value="Genomic_DNA"/>
</dbReference>
<accession>A0A0F9B7C5</accession>
<proteinExistence type="predicted"/>
<feature type="non-terminal residue" evidence="1">
    <location>
        <position position="1"/>
    </location>
</feature>
<sequence>FNTADSQEISVTLDDTDGKIKAVMDENDVHMRDVWVYQWFEGLDIADRFLLFKGKVNSPIIWNEGERTVSFTILAQIEDNEVGFSPEEGEISNLPRSLVGKPWPMVFGTVTHSKALHLTNRLRGTTAIGVGFPDFALPSRMFALHLIGQFTKKYLHVTANNTHLLQAAEIAEIIKEQSIVEMQSIMQATATGIDRLRHPMAVMARSPTRLQGFCNCSRNRSSMRCRKTRRLCFSIT</sequence>
<reference evidence="1" key="1">
    <citation type="journal article" date="2015" name="Nature">
        <title>Complex archaea that bridge the gap between prokaryotes and eukaryotes.</title>
        <authorList>
            <person name="Spang A."/>
            <person name="Saw J.H."/>
            <person name="Jorgensen S.L."/>
            <person name="Zaremba-Niedzwiedzka K."/>
            <person name="Martijn J."/>
            <person name="Lind A.E."/>
            <person name="van Eijk R."/>
            <person name="Schleper C."/>
            <person name="Guy L."/>
            <person name="Ettema T.J."/>
        </authorList>
    </citation>
    <scope>NUCLEOTIDE SEQUENCE</scope>
</reference>
<dbReference type="AlphaFoldDB" id="A0A0F9B7C5"/>